<comment type="caution">
    <text evidence="8">The sequence shown here is derived from an EMBL/GenBank/DDBJ whole genome shotgun (WGS) entry which is preliminary data.</text>
</comment>
<evidence type="ECO:0000313" key="9">
    <source>
        <dbReference type="Proteomes" id="UP000034350"/>
    </source>
</evidence>
<protein>
    <submittedName>
        <fullName evidence="8">Thioredoxin peroxidase</fullName>
    </submittedName>
</protein>
<dbReference type="VEuPathDB" id="MicrosporidiaDB:G9O61_00g007320"/>
<keyword evidence="2 5" id="KW-0049">Antioxidant</keyword>
<gene>
    <name evidence="8" type="ORF">AAJ76_280004776</name>
</gene>
<dbReference type="InterPro" id="IPR036249">
    <property type="entry name" value="Thioredoxin-like_sf"/>
</dbReference>
<sequence length="177" mass="20434">MYFPKVNLDIELKAYIDGSITTVNLKDYLGKNIILLFYPNDFTFVCPTELNVVSDRKEEFIKRNVVVFTISKDSAYNHQAWAKLPRQDGGVEGIQWPMLADKNARLSRQFGLYDDEEDITKRATVMIDVSGNVFNISIYHEKIGRNVDEILRLLDAMDHVSKHGDICPMDWSNKEKK</sequence>
<dbReference type="GO" id="GO:0006979">
    <property type="term" value="P:response to oxidative stress"/>
    <property type="evidence" value="ECO:0007669"/>
    <property type="project" value="TreeGrafter"/>
</dbReference>
<dbReference type="GO" id="GO:0008379">
    <property type="term" value="F:thioredoxin peroxidase activity"/>
    <property type="evidence" value="ECO:0007669"/>
    <property type="project" value="TreeGrafter"/>
</dbReference>
<proteinExistence type="inferred from homology"/>
<keyword evidence="9" id="KW-1185">Reference proteome</keyword>
<dbReference type="InterPro" id="IPR013766">
    <property type="entry name" value="Thioredoxin_domain"/>
</dbReference>
<dbReference type="GO" id="GO:0042744">
    <property type="term" value="P:hydrogen peroxide catabolic process"/>
    <property type="evidence" value="ECO:0007669"/>
    <property type="project" value="TreeGrafter"/>
</dbReference>
<dbReference type="RefSeq" id="XP_024330936.1">
    <property type="nucleotide sequence ID" value="XM_024474941.1"/>
</dbReference>
<dbReference type="GeneID" id="36319870"/>
<evidence type="ECO:0000256" key="2">
    <source>
        <dbReference type="ARBA" id="ARBA00022862"/>
    </source>
</evidence>
<dbReference type="Proteomes" id="UP000034350">
    <property type="component" value="Unassembled WGS sequence"/>
</dbReference>
<dbReference type="InterPro" id="IPR050217">
    <property type="entry name" value="Peroxiredoxin"/>
</dbReference>
<name>A0A0F9ZC10_9MICR</name>
<dbReference type="InterPro" id="IPR024706">
    <property type="entry name" value="Peroxiredoxin_AhpC-typ"/>
</dbReference>
<dbReference type="AlphaFoldDB" id="A0A0F9ZC10"/>
<dbReference type="OrthoDB" id="185659at2759"/>
<dbReference type="EMBL" id="JPQZ01000028">
    <property type="protein sequence ID" value="KKO75194.1"/>
    <property type="molecule type" value="Genomic_DNA"/>
</dbReference>
<dbReference type="GO" id="GO:0005829">
    <property type="term" value="C:cytosol"/>
    <property type="evidence" value="ECO:0007669"/>
    <property type="project" value="TreeGrafter"/>
</dbReference>
<keyword evidence="3 5" id="KW-0560">Oxidoreductase</keyword>
<accession>A0A0F9ZC10</accession>
<evidence type="ECO:0000256" key="6">
    <source>
        <dbReference type="PIRSR" id="PIRSR000239-1"/>
    </source>
</evidence>
<keyword evidence="1 5" id="KW-0575">Peroxidase</keyword>
<dbReference type="OMA" id="KDSKQYF"/>
<evidence type="ECO:0000313" key="8">
    <source>
        <dbReference type="EMBL" id="KKO75194.1"/>
    </source>
</evidence>
<comment type="similarity">
    <text evidence="5">Belongs to the peroxiredoxin family.</text>
</comment>
<dbReference type="PANTHER" id="PTHR10681:SF121">
    <property type="entry name" value="ALKYL HYDROPEROXIDE REDUCTASE C"/>
    <property type="match status" value="1"/>
</dbReference>
<dbReference type="PIRSF" id="PIRSF000239">
    <property type="entry name" value="AHPC"/>
    <property type="match status" value="1"/>
</dbReference>
<reference evidence="8 9" key="1">
    <citation type="journal article" date="2015" name="Environ. Microbiol.">
        <title>Genome analyses suggest the presence of polyploidy and recent human-driven expansions in eight global populations of the honeybee pathogen Nosema ceranae.</title>
        <authorList>
            <person name="Pelin A."/>
            <person name="Selman M."/>
            <person name="Aris-Brosou S."/>
            <person name="Farinelli L."/>
            <person name="Corradi N."/>
        </authorList>
    </citation>
    <scope>NUCLEOTIDE SEQUENCE [LARGE SCALE GENOMIC DNA]</scope>
    <source>
        <strain evidence="8 9">PA08 1199</strain>
    </source>
</reference>
<dbReference type="VEuPathDB" id="MicrosporidiaDB:NCER_100213"/>
<dbReference type="Gene3D" id="3.40.30.10">
    <property type="entry name" value="Glutaredoxin"/>
    <property type="match status" value="1"/>
</dbReference>
<evidence type="ECO:0000256" key="5">
    <source>
        <dbReference type="PIRNR" id="PIRNR000239"/>
    </source>
</evidence>
<evidence type="ECO:0000259" key="7">
    <source>
        <dbReference type="PROSITE" id="PS51352"/>
    </source>
</evidence>
<dbReference type="SUPFAM" id="SSF52833">
    <property type="entry name" value="Thioredoxin-like"/>
    <property type="match status" value="1"/>
</dbReference>
<dbReference type="InterPro" id="IPR000866">
    <property type="entry name" value="AhpC/TSA"/>
</dbReference>
<evidence type="ECO:0000256" key="3">
    <source>
        <dbReference type="ARBA" id="ARBA00023002"/>
    </source>
</evidence>
<feature type="active site" description="Cysteine sulfenic acid (-SOH) intermediate; for peroxidase activity" evidence="6">
    <location>
        <position position="46"/>
    </location>
</feature>
<dbReference type="CDD" id="cd03015">
    <property type="entry name" value="PRX_Typ2cys"/>
    <property type="match status" value="1"/>
</dbReference>
<dbReference type="PANTHER" id="PTHR10681">
    <property type="entry name" value="THIOREDOXIN PEROXIDASE"/>
    <property type="match status" value="1"/>
</dbReference>
<dbReference type="GO" id="GO:0045454">
    <property type="term" value="P:cell redox homeostasis"/>
    <property type="evidence" value="ECO:0007669"/>
    <property type="project" value="TreeGrafter"/>
</dbReference>
<dbReference type="Pfam" id="PF00578">
    <property type="entry name" value="AhpC-TSA"/>
    <property type="match status" value="1"/>
</dbReference>
<dbReference type="PROSITE" id="PS51352">
    <property type="entry name" value="THIOREDOXIN_2"/>
    <property type="match status" value="1"/>
</dbReference>
<evidence type="ECO:0000256" key="4">
    <source>
        <dbReference type="ARBA" id="ARBA00023284"/>
    </source>
</evidence>
<dbReference type="GO" id="GO:0033554">
    <property type="term" value="P:cellular response to stress"/>
    <property type="evidence" value="ECO:0007669"/>
    <property type="project" value="TreeGrafter"/>
</dbReference>
<evidence type="ECO:0000256" key="1">
    <source>
        <dbReference type="ARBA" id="ARBA00022559"/>
    </source>
</evidence>
<organism evidence="8 9">
    <name type="scientific">Vairimorpha ceranae</name>
    <dbReference type="NCBI Taxonomy" id="40302"/>
    <lineage>
        <taxon>Eukaryota</taxon>
        <taxon>Fungi</taxon>
        <taxon>Fungi incertae sedis</taxon>
        <taxon>Microsporidia</taxon>
        <taxon>Nosematidae</taxon>
        <taxon>Vairimorpha</taxon>
    </lineage>
</organism>
<dbReference type="VEuPathDB" id="MicrosporidiaDB:AAJ76_280004776"/>
<feature type="domain" description="Thioredoxin" evidence="7">
    <location>
        <begin position="1"/>
        <end position="159"/>
    </location>
</feature>
<comment type="function">
    <text evidence="5">Thiol-specific peroxidase that catalyzes the reduction of hydrogen peroxide and organic hydroperoxides to water and alcohols, respectively.</text>
</comment>
<keyword evidence="4 5" id="KW-0676">Redox-active center</keyword>